<evidence type="ECO:0000259" key="5">
    <source>
        <dbReference type="Pfam" id="PF01593"/>
    </source>
</evidence>
<evidence type="ECO:0000313" key="6">
    <source>
        <dbReference type="EMBL" id="TXH85805.1"/>
    </source>
</evidence>
<dbReference type="Pfam" id="PF01593">
    <property type="entry name" value="Amino_oxidase"/>
    <property type="match status" value="1"/>
</dbReference>
<comment type="cofactor">
    <cofactor evidence="1">
        <name>FAD</name>
        <dbReference type="ChEBI" id="CHEBI:57692"/>
    </cofactor>
</comment>
<dbReference type="RefSeq" id="WP_276658301.1">
    <property type="nucleotide sequence ID" value="NZ_SSFD01000129.1"/>
</dbReference>
<dbReference type="PANTHER" id="PTHR43563">
    <property type="entry name" value="AMINE OXIDASE"/>
    <property type="match status" value="1"/>
</dbReference>
<dbReference type="InterPro" id="IPR001613">
    <property type="entry name" value="Flavin_amine_oxidase"/>
</dbReference>
<dbReference type="Gene3D" id="3.90.660.10">
    <property type="match status" value="2"/>
</dbReference>
<feature type="binding site" evidence="4">
    <location>
        <begin position="77"/>
        <end position="78"/>
    </location>
    <ligand>
        <name>FAD</name>
        <dbReference type="ChEBI" id="CHEBI:57692"/>
    </ligand>
</feature>
<evidence type="ECO:0000313" key="7">
    <source>
        <dbReference type="Proteomes" id="UP000321192"/>
    </source>
</evidence>
<dbReference type="EMBL" id="SSFD01000129">
    <property type="protein sequence ID" value="TXH85805.1"/>
    <property type="molecule type" value="Genomic_DNA"/>
</dbReference>
<dbReference type="Proteomes" id="UP000321192">
    <property type="component" value="Unassembled WGS sequence"/>
</dbReference>
<keyword evidence="3" id="KW-0560">Oxidoreductase</keyword>
<dbReference type="AlphaFoldDB" id="A0A5C7SSH1"/>
<dbReference type="Gene3D" id="3.50.50.60">
    <property type="entry name" value="FAD/NAD(P)-binding domain"/>
    <property type="match status" value="2"/>
</dbReference>
<proteinExistence type="inferred from homology"/>
<feature type="binding site" evidence="4">
    <location>
        <position position="374"/>
    </location>
    <ligand>
        <name>substrate</name>
    </ligand>
</feature>
<dbReference type="InterPro" id="IPR050703">
    <property type="entry name" value="Flavin_MAO"/>
</dbReference>
<feature type="binding site" evidence="4">
    <location>
        <position position="273"/>
    </location>
    <ligand>
        <name>FAD</name>
        <dbReference type="ChEBI" id="CHEBI:57692"/>
    </ligand>
</feature>
<dbReference type="SUPFAM" id="SSF51905">
    <property type="entry name" value="FAD/NAD(P)-binding domain"/>
    <property type="match status" value="1"/>
</dbReference>
<comment type="caution">
    <text evidence="6">The sequence shown here is derived from an EMBL/GenBank/DDBJ whole genome shotgun (WGS) entry which is preliminary data.</text>
</comment>
<sequence length="480" mass="51956">MEYKTSAASAAGADDSARRRFLKLASTAAAASVLPVGVGAAAPAQPGYDVVVVGGGFAGVTAARELAHRGARVLLLEARNRLGGRTFHANFGERKVELGGTWIHYTQPHVWAEVMRYGMEIAETPGVAHPDRVLWMSEGKVLEIPVMENWALLEDALKRFHAEAGEVFERPFMAGLSAAGRKLDHLSIADRMAAIEMSPAQRDLMNAMMATNCHGPIASGAYTEMLRWWSLVDGDAARLLYSCARYKLKDGTSTLIERMAEDGGFDVRLSTAVAELSQDAAGVSLVTEADERISARFAVVAVPVNTTGQIEFSPPLRPGKTAMAKEHHAGKGHKLYLKVKGRLETLIFFAPETELFTMVFTDQPGEDGGVLVAFGPPVDGRVDLNDPKAVEPFVRRFLPHLAVEQVLGYDWGLDPYSRGTWCTLRPGQFGKHLEDLRAREGRVFFAGADIATGWRGFIDGAIESGLQVGQAVAAELRGRA</sequence>
<organism evidence="6 7">
    <name type="scientific">Thauera aminoaromatica</name>
    <dbReference type="NCBI Taxonomy" id="164330"/>
    <lineage>
        <taxon>Bacteria</taxon>
        <taxon>Pseudomonadati</taxon>
        <taxon>Pseudomonadota</taxon>
        <taxon>Betaproteobacteria</taxon>
        <taxon>Rhodocyclales</taxon>
        <taxon>Zoogloeaceae</taxon>
        <taxon>Thauera</taxon>
    </lineage>
</organism>
<reference evidence="6 7" key="1">
    <citation type="submission" date="2018-09" db="EMBL/GenBank/DDBJ databases">
        <title>Metagenome Assembled Genomes from an Advanced Water Purification Facility.</title>
        <authorList>
            <person name="Stamps B.W."/>
            <person name="Spear J.R."/>
        </authorList>
    </citation>
    <scope>NUCLEOTIDE SEQUENCE [LARGE SCALE GENOMIC DNA]</scope>
    <source>
        <strain evidence="6">Bin_27_1</strain>
    </source>
</reference>
<dbReference type="PANTHER" id="PTHR43563:SF1">
    <property type="entry name" value="AMINE OXIDASE [FLAVIN-CONTAINING] B"/>
    <property type="match status" value="1"/>
</dbReference>
<name>A0A5C7SSH1_THASP</name>
<dbReference type="GO" id="GO:0016491">
    <property type="term" value="F:oxidoreductase activity"/>
    <property type="evidence" value="ECO:0007669"/>
    <property type="project" value="UniProtKB-KW"/>
</dbReference>
<dbReference type="InterPro" id="IPR036188">
    <property type="entry name" value="FAD/NAD-bd_sf"/>
</dbReference>
<feature type="domain" description="Amine oxidase" evidence="5">
    <location>
        <begin position="57"/>
        <end position="472"/>
    </location>
</feature>
<evidence type="ECO:0000256" key="3">
    <source>
        <dbReference type="ARBA" id="ARBA00023002"/>
    </source>
</evidence>
<dbReference type="InterPro" id="IPR002937">
    <property type="entry name" value="Amino_oxidase"/>
</dbReference>
<evidence type="ECO:0000256" key="2">
    <source>
        <dbReference type="ARBA" id="ARBA00005995"/>
    </source>
</evidence>
<evidence type="ECO:0000256" key="4">
    <source>
        <dbReference type="PIRSR" id="PIRSR601613-1"/>
    </source>
</evidence>
<dbReference type="InterPro" id="IPR006311">
    <property type="entry name" value="TAT_signal"/>
</dbReference>
<dbReference type="PRINTS" id="PR00757">
    <property type="entry name" value="AMINEOXDASEF"/>
</dbReference>
<accession>A0A5C7SSH1</accession>
<evidence type="ECO:0000256" key="1">
    <source>
        <dbReference type="ARBA" id="ARBA00001974"/>
    </source>
</evidence>
<gene>
    <name evidence="6" type="ORF">E6Q80_08920</name>
</gene>
<dbReference type="PROSITE" id="PS51318">
    <property type="entry name" value="TAT"/>
    <property type="match status" value="1"/>
</dbReference>
<comment type="similarity">
    <text evidence="2">Belongs to the flavin monoamine oxidase family.</text>
</comment>
<protein>
    <submittedName>
        <fullName evidence="6">FAD-dependent oxidoreductase</fullName>
    </submittedName>
</protein>